<feature type="region of interest" description="Disordered" evidence="2">
    <location>
        <begin position="322"/>
        <end position="375"/>
    </location>
</feature>
<keyword evidence="1" id="KW-0175">Coiled coil</keyword>
<reference evidence="3 4" key="1">
    <citation type="submission" date="2016-07" db="EMBL/GenBank/DDBJ databases">
        <title>Pervasive Adenine N6-methylation of Active Genes in Fungi.</title>
        <authorList>
            <consortium name="DOE Joint Genome Institute"/>
            <person name="Mondo S.J."/>
            <person name="Dannebaum R.O."/>
            <person name="Kuo R.C."/>
            <person name="Labutti K."/>
            <person name="Haridas S."/>
            <person name="Kuo A."/>
            <person name="Salamov A."/>
            <person name="Ahrendt S.R."/>
            <person name="Lipzen A."/>
            <person name="Sullivan W."/>
            <person name="Andreopoulos W.B."/>
            <person name="Clum A."/>
            <person name="Lindquist E."/>
            <person name="Daum C."/>
            <person name="Ramamoorthy G.K."/>
            <person name="Gryganskyi A."/>
            <person name="Culley D."/>
            <person name="Magnuson J.K."/>
            <person name="James T.Y."/>
            <person name="O'Malley M.A."/>
            <person name="Stajich J.E."/>
            <person name="Spatafora J.W."/>
            <person name="Visel A."/>
            <person name="Grigoriev I.V."/>
        </authorList>
    </citation>
    <scope>NUCLEOTIDE SEQUENCE [LARGE SCALE GENOMIC DNA]</scope>
    <source>
        <strain evidence="3 4">PL171</strain>
    </source>
</reference>
<gene>
    <name evidence="3" type="ORF">BCR44DRAFT_363064</name>
</gene>
<evidence type="ECO:0000313" key="3">
    <source>
        <dbReference type="EMBL" id="ORZ33998.1"/>
    </source>
</evidence>
<name>A0A1Y2HHD0_9FUNG</name>
<dbReference type="EMBL" id="MCFL01000031">
    <property type="protein sequence ID" value="ORZ33998.1"/>
    <property type="molecule type" value="Genomic_DNA"/>
</dbReference>
<protein>
    <submittedName>
        <fullName evidence="3">Uncharacterized protein</fullName>
    </submittedName>
</protein>
<feature type="coiled-coil region" evidence="1">
    <location>
        <begin position="236"/>
        <end position="310"/>
    </location>
</feature>
<feature type="non-terminal residue" evidence="3">
    <location>
        <position position="1"/>
    </location>
</feature>
<dbReference type="STRING" id="765915.A0A1Y2HHD0"/>
<evidence type="ECO:0000256" key="1">
    <source>
        <dbReference type="SAM" id="Coils"/>
    </source>
</evidence>
<dbReference type="OrthoDB" id="78858at2759"/>
<accession>A0A1Y2HHD0</accession>
<feature type="region of interest" description="Disordered" evidence="2">
    <location>
        <begin position="162"/>
        <end position="194"/>
    </location>
</feature>
<dbReference type="Proteomes" id="UP000193411">
    <property type="component" value="Unassembled WGS sequence"/>
</dbReference>
<feature type="region of interest" description="Disordered" evidence="2">
    <location>
        <begin position="432"/>
        <end position="454"/>
    </location>
</feature>
<evidence type="ECO:0000256" key="2">
    <source>
        <dbReference type="SAM" id="MobiDB-lite"/>
    </source>
</evidence>
<dbReference type="InterPro" id="IPR019152">
    <property type="entry name" value="DUF2046"/>
</dbReference>
<organism evidence="3 4">
    <name type="scientific">Catenaria anguillulae PL171</name>
    <dbReference type="NCBI Taxonomy" id="765915"/>
    <lineage>
        <taxon>Eukaryota</taxon>
        <taxon>Fungi</taxon>
        <taxon>Fungi incertae sedis</taxon>
        <taxon>Blastocladiomycota</taxon>
        <taxon>Blastocladiomycetes</taxon>
        <taxon>Blastocladiales</taxon>
        <taxon>Catenariaceae</taxon>
        <taxon>Catenaria</taxon>
    </lineage>
</organism>
<feature type="region of interest" description="Disordered" evidence="2">
    <location>
        <begin position="64"/>
        <end position="120"/>
    </location>
</feature>
<feature type="region of interest" description="Disordered" evidence="2">
    <location>
        <begin position="1"/>
        <end position="32"/>
    </location>
</feature>
<feature type="coiled-coil region" evidence="1">
    <location>
        <begin position="376"/>
        <end position="410"/>
    </location>
</feature>
<dbReference type="PANTHER" id="PTHR15276">
    <property type="entry name" value="H4 D10S170 PROTEIN-RELATED"/>
    <property type="match status" value="1"/>
</dbReference>
<sequence>IQLQMTLDVPWTNGNRPTPSIPSSDTVHSRFQAMNPAGVASASSAVPATASTLVSSLRDHISALVHGPDNPLSCSSPTSSPSPQPTDPTKPHPQPPGTRERTSSHSSLHLPTTPHLRRTSSVPICAHSPETRAALAGIYDQLLDLVEVIHPHIFTDVITPLGSPMITPTPTPADGASGTAAKKGGGDAPQSPHPRDVAALMATVKDQRRFVNKSMLDLQVEKGLNKVLRSENVALKEKLVQIAAATEQEEEALTNKFLVRIEELHKEKAKIIEQVEREEEYITNQLQRKLAKLQREKVDMENQLEMEQEAIVNRLQKQLEMLRSSTSSSQHGSQAQLDVPPSPNAVSDGSFPHRRRSSSTHSSLHDVTLPPPPSLVDVMRADIVGLKQRIHELERENENRVQQLRTWRDELLVLRQRAGVPVDDLFAEPLEPLAARRDSRQGSRSVSQSRAPLG</sequence>
<feature type="compositionally biased region" description="Polar residues" evidence="2">
    <location>
        <begin position="12"/>
        <end position="26"/>
    </location>
</feature>
<feature type="compositionally biased region" description="Low complexity" evidence="2">
    <location>
        <begin position="104"/>
        <end position="114"/>
    </location>
</feature>
<proteinExistence type="predicted"/>
<keyword evidence="4" id="KW-1185">Reference proteome</keyword>
<feature type="compositionally biased region" description="Low complexity" evidence="2">
    <location>
        <begin position="442"/>
        <end position="454"/>
    </location>
</feature>
<feature type="compositionally biased region" description="Pro residues" evidence="2">
    <location>
        <begin position="80"/>
        <end position="96"/>
    </location>
</feature>
<dbReference type="AlphaFoldDB" id="A0A1Y2HHD0"/>
<feature type="compositionally biased region" description="Low complexity" evidence="2">
    <location>
        <begin position="173"/>
        <end position="182"/>
    </location>
</feature>
<dbReference type="PANTHER" id="PTHR15276:SF0">
    <property type="entry name" value="COILED-COIL DOMAIN-CONTAINING PROTEIN 6"/>
    <property type="match status" value="1"/>
</dbReference>
<comment type="caution">
    <text evidence="3">The sequence shown here is derived from an EMBL/GenBank/DDBJ whole genome shotgun (WGS) entry which is preliminary data.</text>
</comment>
<feature type="compositionally biased region" description="Low complexity" evidence="2">
    <location>
        <begin position="324"/>
        <end position="336"/>
    </location>
</feature>
<dbReference type="Pfam" id="PF09755">
    <property type="entry name" value="DUF2046"/>
    <property type="match status" value="1"/>
</dbReference>
<evidence type="ECO:0000313" key="4">
    <source>
        <dbReference type="Proteomes" id="UP000193411"/>
    </source>
</evidence>